<dbReference type="EMBL" id="CP089983">
    <property type="protein sequence ID" value="WXB04427.1"/>
    <property type="molecule type" value="Genomic_DNA"/>
</dbReference>
<keyword evidence="4" id="KW-1133">Transmembrane helix</keyword>
<dbReference type="InterPro" id="IPR000462">
    <property type="entry name" value="CDP-OH_P_trans"/>
</dbReference>
<evidence type="ECO:0000256" key="4">
    <source>
        <dbReference type="SAM" id="Phobius"/>
    </source>
</evidence>
<dbReference type="InterPro" id="IPR043130">
    <property type="entry name" value="CDP-OH_PTrfase_TM_dom"/>
</dbReference>
<comment type="similarity">
    <text evidence="2">Belongs to the CDP-alcohol phosphatidyltransferase class-I family.</text>
</comment>
<evidence type="ECO:0000313" key="6">
    <source>
        <dbReference type="Proteomes" id="UP001374803"/>
    </source>
</evidence>
<feature type="transmembrane region" description="Helical" evidence="4">
    <location>
        <begin position="84"/>
        <end position="110"/>
    </location>
</feature>
<keyword evidence="1 2" id="KW-0808">Transferase</keyword>
<name>A0ABZ2L104_9BACT</name>
<reference evidence="5" key="1">
    <citation type="submission" date="2021-12" db="EMBL/GenBank/DDBJ databases">
        <title>Discovery of the Pendulisporaceae a myxobacterial family with distinct sporulation behavior and unique specialized metabolism.</title>
        <authorList>
            <person name="Garcia R."/>
            <person name="Popoff A."/>
            <person name="Bader C.D."/>
            <person name="Loehr J."/>
            <person name="Walesch S."/>
            <person name="Walt C."/>
            <person name="Boldt J."/>
            <person name="Bunk B."/>
            <person name="Haeckl F.J.F.P.J."/>
            <person name="Gunesch A.P."/>
            <person name="Birkelbach J."/>
            <person name="Nuebel U."/>
            <person name="Pietschmann T."/>
            <person name="Bach T."/>
            <person name="Mueller R."/>
        </authorList>
    </citation>
    <scope>NUCLEOTIDE SEQUENCE</scope>
    <source>
        <strain evidence="5">MSr11367</strain>
    </source>
</reference>
<evidence type="ECO:0000313" key="5">
    <source>
        <dbReference type="EMBL" id="WXB04427.1"/>
    </source>
</evidence>
<keyword evidence="4" id="KW-0472">Membrane</keyword>
<dbReference type="RefSeq" id="WP_394834067.1">
    <property type="nucleotide sequence ID" value="NZ_CP089929.1"/>
</dbReference>
<evidence type="ECO:0000256" key="1">
    <source>
        <dbReference type="ARBA" id="ARBA00022679"/>
    </source>
</evidence>
<keyword evidence="4" id="KW-0812">Transmembrane</keyword>
<feature type="region of interest" description="Disordered" evidence="3">
    <location>
        <begin position="276"/>
        <end position="295"/>
    </location>
</feature>
<evidence type="ECO:0000256" key="2">
    <source>
        <dbReference type="RuleBase" id="RU003750"/>
    </source>
</evidence>
<dbReference type="Proteomes" id="UP001374803">
    <property type="component" value="Chromosome"/>
</dbReference>
<sequence>MGSSIDCAASVVLCITLVAVLAAFLALTLRVGVRSFERLEREAPLAIVGKAPMEAVYSALQPVARLIVWLGISANGVTVSSLGFAALAAMFFALGHFGLGAVAACAAALADAVDGLVARQTQSVSRFGKLLDTTVDRYVEALFLGGIAIYVHDTAWMLALVLAALVGGFMVSYASAMLREIGAPDVKAPMRRAERLTFLLAGAVLVPLVASAVPDLDPALQLLPLLVALGAIAVVGNVSALRRVLAGARWSDESTSYEKTWPTSSRFLIQRESVSVGGNDERRRSPRARCDADSV</sequence>
<protein>
    <submittedName>
        <fullName evidence="5">CDP-alcohol phosphatidyltransferase family protein</fullName>
    </submittedName>
</protein>
<keyword evidence="6" id="KW-1185">Reference proteome</keyword>
<dbReference type="Gene3D" id="1.20.120.1760">
    <property type="match status" value="1"/>
</dbReference>
<feature type="transmembrane region" description="Helical" evidence="4">
    <location>
        <begin position="219"/>
        <end position="241"/>
    </location>
</feature>
<dbReference type="InterPro" id="IPR048254">
    <property type="entry name" value="CDP_ALCOHOL_P_TRANSF_CS"/>
</dbReference>
<gene>
    <name evidence="5" type="ORF">LVJ94_46935</name>
</gene>
<feature type="compositionally biased region" description="Basic and acidic residues" evidence="3">
    <location>
        <begin position="279"/>
        <end position="295"/>
    </location>
</feature>
<dbReference type="PROSITE" id="PS00379">
    <property type="entry name" value="CDP_ALCOHOL_P_TRANSF"/>
    <property type="match status" value="1"/>
</dbReference>
<evidence type="ECO:0000256" key="3">
    <source>
        <dbReference type="SAM" id="MobiDB-lite"/>
    </source>
</evidence>
<dbReference type="Pfam" id="PF01066">
    <property type="entry name" value="CDP-OH_P_transf"/>
    <property type="match status" value="1"/>
</dbReference>
<feature type="transmembrane region" description="Helical" evidence="4">
    <location>
        <begin position="155"/>
        <end position="176"/>
    </location>
</feature>
<organism evidence="5 6">
    <name type="scientific">Pendulispora rubella</name>
    <dbReference type="NCBI Taxonomy" id="2741070"/>
    <lineage>
        <taxon>Bacteria</taxon>
        <taxon>Pseudomonadati</taxon>
        <taxon>Myxococcota</taxon>
        <taxon>Myxococcia</taxon>
        <taxon>Myxococcales</taxon>
        <taxon>Sorangiineae</taxon>
        <taxon>Pendulisporaceae</taxon>
        <taxon>Pendulispora</taxon>
    </lineage>
</organism>
<feature type="transmembrane region" description="Helical" evidence="4">
    <location>
        <begin position="196"/>
        <end position="213"/>
    </location>
</feature>
<accession>A0ABZ2L104</accession>
<proteinExistence type="inferred from homology"/>